<dbReference type="AlphaFoldDB" id="A0A173ZFT9"/>
<reference evidence="2 3" key="1">
    <citation type="submission" date="2015-09" db="EMBL/GenBank/DDBJ databases">
        <authorList>
            <consortium name="Pathogen Informatics"/>
        </authorList>
    </citation>
    <scope>NUCLEOTIDE SEQUENCE [LARGE SCALE GENOMIC DNA]</scope>
    <source>
        <strain evidence="2 3">2789STDY5608840</strain>
    </source>
</reference>
<dbReference type="STRING" id="338188.ERS852397_00776"/>
<dbReference type="Pfam" id="PF13149">
    <property type="entry name" value="Mfa_like_1"/>
    <property type="match status" value="1"/>
</dbReference>
<evidence type="ECO:0000313" key="2">
    <source>
        <dbReference type="EMBL" id="CUN74356.1"/>
    </source>
</evidence>
<dbReference type="Gene3D" id="2.60.40.2630">
    <property type="match status" value="1"/>
</dbReference>
<dbReference type="CDD" id="cd13120">
    <property type="entry name" value="BF2867_like_N"/>
    <property type="match status" value="1"/>
</dbReference>
<dbReference type="CDD" id="cd13121">
    <property type="entry name" value="BF2867_like_C"/>
    <property type="match status" value="1"/>
</dbReference>
<keyword evidence="2" id="KW-0449">Lipoprotein</keyword>
<dbReference type="Proteomes" id="UP000095517">
    <property type="component" value="Unassembled WGS sequence"/>
</dbReference>
<evidence type="ECO:0000313" key="3">
    <source>
        <dbReference type="Proteomes" id="UP000095517"/>
    </source>
</evidence>
<name>A0A173ZFT9_9BACE</name>
<dbReference type="Gene3D" id="2.60.40.2620">
    <property type="entry name" value="Fimbrillin-like"/>
    <property type="match status" value="1"/>
</dbReference>
<feature type="region of interest" description="Disordered" evidence="1">
    <location>
        <begin position="304"/>
        <end position="341"/>
    </location>
</feature>
<evidence type="ECO:0000256" key="1">
    <source>
        <dbReference type="SAM" id="MobiDB-lite"/>
    </source>
</evidence>
<gene>
    <name evidence="2" type="ORF">ERS852397_00776</name>
</gene>
<dbReference type="InterPro" id="IPR042278">
    <property type="entry name" value="Mfa-like_1_N"/>
</dbReference>
<feature type="compositionally biased region" description="Polar residues" evidence="1">
    <location>
        <begin position="316"/>
        <end position="328"/>
    </location>
</feature>
<dbReference type="InterPro" id="IPR025049">
    <property type="entry name" value="Mfa-like_1"/>
</dbReference>
<protein>
    <submittedName>
        <fullName evidence="2">Putative lipoprotein</fullName>
    </submittedName>
</protein>
<dbReference type="EMBL" id="CYZH01000003">
    <property type="protein sequence ID" value="CUN74356.1"/>
    <property type="molecule type" value="Genomic_DNA"/>
</dbReference>
<organism evidence="2 3">
    <name type="scientific">Bacteroides finegoldii</name>
    <dbReference type="NCBI Taxonomy" id="338188"/>
    <lineage>
        <taxon>Bacteria</taxon>
        <taxon>Pseudomonadati</taxon>
        <taxon>Bacteroidota</taxon>
        <taxon>Bacteroidia</taxon>
        <taxon>Bacteroidales</taxon>
        <taxon>Bacteroidaceae</taxon>
        <taxon>Bacteroides</taxon>
    </lineage>
</organism>
<proteinExistence type="predicted"/>
<dbReference type="PROSITE" id="PS51257">
    <property type="entry name" value="PROKAR_LIPOPROTEIN"/>
    <property type="match status" value="1"/>
</dbReference>
<dbReference type="RefSeq" id="WP_022276142.1">
    <property type="nucleotide sequence ID" value="NZ_JADNEA010000030.1"/>
</dbReference>
<sequence>MHGMKKNYVMIAIILLFLAGCSTDVKESDIKFAGETGVKVSFSAVINNSTGSTLAPTRATDTQWEVGDSIGISCGNNQQNIHYKYTGDANNMFVAKGGVAEEIWVLGTQEYDVAAYCPFVGTSGISQGVVQVLTDSENQATEAKRKYLDFLYATAKASATQPNVQLSFNHKMSRLKVEFKAGDGVELSDIDCYLIGLKLEGTFNTMTGATTVNETAKPTDIYWGNVGAVDEYKMQAILLPQTVDNKVSIQARMEDRLYEVEFPKLTKLDMGVSYNYTITANMSVDQKEYVFSITKEGTQINDWTTEEEDIEAESTAPDTGATTENPNWNVEEGEITATEKQ</sequence>
<accession>A0A173ZFT9</accession>